<accession>A0A0P9D415</accession>
<dbReference type="Pfam" id="PF02371">
    <property type="entry name" value="Transposase_20"/>
    <property type="match status" value="1"/>
</dbReference>
<dbReference type="Proteomes" id="UP000050509">
    <property type="component" value="Unassembled WGS sequence"/>
</dbReference>
<feature type="domain" description="Transposase IS110-like N-terminal" evidence="2">
    <location>
        <begin position="5"/>
        <end position="149"/>
    </location>
</feature>
<feature type="coiled-coil region" evidence="1">
    <location>
        <begin position="160"/>
        <end position="187"/>
    </location>
</feature>
<evidence type="ECO:0000259" key="3">
    <source>
        <dbReference type="Pfam" id="PF02371"/>
    </source>
</evidence>
<reference evidence="4 5" key="1">
    <citation type="submission" date="2015-09" db="EMBL/GenBank/DDBJ databases">
        <title>Draft genome sequence of Kouleothrix aurantiaca JCM 19913.</title>
        <authorList>
            <person name="Hemp J."/>
        </authorList>
    </citation>
    <scope>NUCLEOTIDE SEQUENCE [LARGE SCALE GENOMIC DNA]</scope>
    <source>
        <strain evidence="4 5">COM-B</strain>
    </source>
</reference>
<protein>
    <submittedName>
        <fullName evidence="4">Uncharacterized protein</fullName>
    </submittedName>
</protein>
<dbReference type="PANTHER" id="PTHR33055:SF3">
    <property type="entry name" value="PUTATIVE TRANSPOSASE FOR IS117-RELATED"/>
    <property type="match status" value="1"/>
</dbReference>
<evidence type="ECO:0000313" key="4">
    <source>
        <dbReference type="EMBL" id="KPV53834.1"/>
    </source>
</evidence>
<gene>
    <name evidence="4" type="ORF">SE17_07305</name>
</gene>
<evidence type="ECO:0000259" key="2">
    <source>
        <dbReference type="Pfam" id="PF01548"/>
    </source>
</evidence>
<proteinExistence type="predicted"/>
<dbReference type="InterPro" id="IPR047650">
    <property type="entry name" value="Transpos_IS110"/>
</dbReference>
<dbReference type="PANTHER" id="PTHR33055">
    <property type="entry name" value="TRANSPOSASE FOR INSERTION SEQUENCE ELEMENT IS1111A"/>
    <property type="match status" value="1"/>
</dbReference>
<dbReference type="InterPro" id="IPR002525">
    <property type="entry name" value="Transp_IS110-like_N"/>
</dbReference>
<dbReference type="EMBL" id="LJCR01000169">
    <property type="protein sequence ID" value="KPV53834.1"/>
    <property type="molecule type" value="Genomic_DNA"/>
</dbReference>
<name>A0A0P9D415_9CHLR</name>
<dbReference type="GO" id="GO:0003677">
    <property type="term" value="F:DNA binding"/>
    <property type="evidence" value="ECO:0007669"/>
    <property type="project" value="InterPro"/>
</dbReference>
<evidence type="ECO:0000256" key="1">
    <source>
        <dbReference type="SAM" id="Coils"/>
    </source>
</evidence>
<dbReference type="AlphaFoldDB" id="A0A0P9D415"/>
<dbReference type="InterPro" id="IPR003346">
    <property type="entry name" value="Transposase_20"/>
</dbReference>
<keyword evidence="5" id="KW-1185">Reference proteome</keyword>
<sequence length="330" mass="35563">MPAFLGIDVAKDTLAVVLLGPKTPRKTSIPNTPSGFTRLLHWLATQHVDEIVVCLEATGTYSDDVALALHDAGFRVFVVNPARIAAYAKSQLARNKTDSADAALIARFAQAEAATLTPWTPPDPAVRELRALVRHLDVLQQARQAERNRQGAPGHPHVVAEALAAHIRFLDQQIADIERQISDHIDTHPELSKQHELLQSIGGIGSLTATRILAEAGDLTRFANARAVAAYAGLTPRQYSSGTSVHRRTRLSKIGNAALRRALFFPAIVAKQHNVVLQVFCARLAARGLAPKAIVGAAMRKLLQLAYGVLASGRPFDAELALAHMTQKGA</sequence>
<organism evidence="4 5">
    <name type="scientific">Kouleothrix aurantiaca</name>
    <dbReference type="NCBI Taxonomy" id="186479"/>
    <lineage>
        <taxon>Bacteria</taxon>
        <taxon>Bacillati</taxon>
        <taxon>Chloroflexota</taxon>
        <taxon>Chloroflexia</taxon>
        <taxon>Chloroflexales</taxon>
        <taxon>Roseiflexineae</taxon>
        <taxon>Roseiflexaceae</taxon>
        <taxon>Kouleothrix</taxon>
    </lineage>
</organism>
<dbReference type="GO" id="GO:0006313">
    <property type="term" value="P:DNA transposition"/>
    <property type="evidence" value="ECO:0007669"/>
    <property type="project" value="InterPro"/>
</dbReference>
<keyword evidence="1" id="KW-0175">Coiled coil</keyword>
<feature type="domain" description="Transposase IS116/IS110/IS902 C-terminal" evidence="3">
    <location>
        <begin position="196"/>
        <end position="275"/>
    </location>
</feature>
<dbReference type="Pfam" id="PF01548">
    <property type="entry name" value="DEDD_Tnp_IS110"/>
    <property type="match status" value="1"/>
</dbReference>
<dbReference type="PATRIC" id="fig|186479.3.peg.2669"/>
<comment type="caution">
    <text evidence="4">The sequence shown here is derived from an EMBL/GenBank/DDBJ whole genome shotgun (WGS) entry which is preliminary data.</text>
</comment>
<dbReference type="GO" id="GO:0004803">
    <property type="term" value="F:transposase activity"/>
    <property type="evidence" value="ECO:0007669"/>
    <property type="project" value="InterPro"/>
</dbReference>
<evidence type="ECO:0000313" key="5">
    <source>
        <dbReference type="Proteomes" id="UP000050509"/>
    </source>
</evidence>